<dbReference type="Pfam" id="PF12802">
    <property type="entry name" value="MarR_2"/>
    <property type="match status" value="1"/>
</dbReference>
<name>A0A2M9CZK3_9CELL</name>
<dbReference type="SMART" id="SM00347">
    <property type="entry name" value="HTH_MARR"/>
    <property type="match status" value="1"/>
</dbReference>
<dbReference type="InterPro" id="IPR036390">
    <property type="entry name" value="WH_DNA-bd_sf"/>
</dbReference>
<accession>A0A2M9CZK3</accession>
<sequence length="163" mass="17983">MSDPVTGTGAEPRWLDAEQQRHWRTYLEGVSRFIEALGREHERHLSVSLNEYELLVRLSESPTGTVRMSVLADGLAHSRSRVTHTVGRMEARGLVKRVATPGDRRGVDCVLTDTGRRTLVSEAPAHVAAVRRLMVDALTPEQFAALGDAMAVVARTCREAEPD</sequence>
<organism evidence="2 3">
    <name type="scientific">Sediminihabitans luteus</name>
    <dbReference type="NCBI Taxonomy" id="1138585"/>
    <lineage>
        <taxon>Bacteria</taxon>
        <taxon>Bacillati</taxon>
        <taxon>Actinomycetota</taxon>
        <taxon>Actinomycetes</taxon>
        <taxon>Micrococcales</taxon>
        <taxon>Cellulomonadaceae</taxon>
        <taxon>Sediminihabitans</taxon>
    </lineage>
</organism>
<feature type="domain" description="HTH marR-type" evidence="1">
    <location>
        <begin position="20"/>
        <end position="155"/>
    </location>
</feature>
<dbReference type="PROSITE" id="PS50995">
    <property type="entry name" value="HTH_MARR_2"/>
    <property type="match status" value="1"/>
</dbReference>
<dbReference type="PANTHER" id="PTHR33164">
    <property type="entry name" value="TRANSCRIPTIONAL REGULATOR, MARR FAMILY"/>
    <property type="match status" value="1"/>
</dbReference>
<dbReference type="Proteomes" id="UP000231693">
    <property type="component" value="Unassembled WGS sequence"/>
</dbReference>
<dbReference type="InterPro" id="IPR000835">
    <property type="entry name" value="HTH_MarR-typ"/>
</dbReference>
<evidence type="ECO:0000313" key="3">
    <source>
        <dbReference type="Proteomes" id="UP000231693"/>
    </source>
</evidence>
<dbReference type="AlphaFoldDB" id="A0A2M9CZK3"/>
<evidence type="ECO:0000259" key="1">
    <source>
        <dbReference type="PROSITE" id="PS50995"/>
    </source>
</evidence>
<dbReference type="OrthoDB" id="8635520at2"/>
<dbReference type="EMBL" id="PGFE01000001">
    <property type="protein sequence ID" value="PJJ77372.1"/>
    <property type="molecule type" value="Genomic_DNA"/>
</dbReference>
<dbReference type="RefSeq" id="WP_100421772.1">
    <property type="nucleotide sequence ID" value="NZ_BOOX01000003.1"/>
</dbReference>
<dbReference type="InterPro" id="IPR039422">
    <property type="entry name" value="MarR/SlyA-like"/>
</dbReference>
<dbReference type="InterPro" id="IPR036388">
    <property type="entry name" value="WH-like_DNA-bd_sf"/>
</dbReference>
<protein>
    <submittedName>
        <fullName evidence="2">MarR family transcriptional regulator</fullName>
    </submittedName>
</protein>
<dbReference type="GO" id="GO:0003700">
    <property type="term" value="F:DNA-binding transcription factor activity"/>
    <property type="evidence" value="ECO:0007669"/>
    <property type="project" value="InterPro"/>
</dbReference>
<dbReference type="PANTHER" id="PTHR33164:SF99">
    <property type="entry name" value="MARR FAMILY REGULATORY PROTEIN"/>
    <property type="match status" value="1"/>
</dbReference>
<proteinExistence type="predicted"/>
<comment type="caution">
    <text evidence="2">The sequence shown here is derived from an EMBL/GenBank/DDBJ whole genome shotgun (WGS) entry which is preliminary data.</text>
</comment>
<evidence type="ECO:0000313" key="2">
    <source>
        <dbReference type="EMBL" id="PJJ77372.1"/>
    </source>
</evidence>
<dbReference type="SUPFAM" id="SSF46785">
    <property type="entry name" value="Winged helix' DNA-binding domain"/>
    <property type="match status" value="1"/>
</dbReference>
<keyword evidence="3" id="KW-1185">Reference proteome</keyword>
<dbReference type="GO" id="GO:0006950">
    <property type="term" value="P:response to stress"/>
    <property type="evidence" value="ECO:0007669"/>
    <property type="project" value="TreeGrafter"/>
</dbReference>
<dbReference type="Gene3D" id="1.10.10.10">
    <property type="entry name" value="Winged helix-like DNA-binding domain superfamily/Winged helix DNA-binding domain"/>
    <property type="match status" value="1"/>
</dbReference>
<reference evidence="2 3" key="1">
    <citation type="submission" date="2017-11" db="EMBL/GenBank/DDBJ databases">
        <title>Genomic Encyclopedia of Archaeal and Bacterial Type Strains, Phase II (KMG-II): From Individual Species to Whole Genera.</title>
        <authorList>
            <person name="Goeker M."/>
        </authorList>
    </citation>
    <scope>NUCLEOTIDE SEQUENCE [LARGE SCALE GENOMIC DNA]</scope>
    <source>
        <strain evidence="2 3">DSM 25478</strain>
    </source>
</reference>
<gene>
    <name evidence="2" type="ORF">CLV28_0591</name>
</gene>